<dbReference type="AlphaFoldDB" id="A0A2W2BSU7"/>
<sequence length="353" mass="37917">MKHIQSLLLFISLSAGIASCTVKGKTTEEKNPDIIPVKVLQLQAGTQTQQIHASGQFTTDDEVMLSFKTGGVINKIWVKEGDAIHKGQLLATLNLTEINAQVQQAQLAYEKASRDYQRVVNLHNDSVATLEQLQNAKTGLDLSSQQLKAAQFNQSYSEIHAAKDGYVLKKLANEGQVVSSGTPVFQTNGAQSDNWLLRVGLSDKEWAAVQINDKATIETASAPGEILTGVVLRKAEGSDAASGAFTVDIKITGQKPAHIASGMFGKAVVESHQTFSNNSGNWPIPYDALLDADGSIGYVFVTNDNKTAHKQQVHIAGMEKNNIIISDGLQSATALIISGSAYLSDNSKIRITQ</sequence>
<dbReference type="PANTHER" id="PTHR30469">
    <property type="entry name" value="MULTIDRUG RESISTANCE PROTEIN MDTA"/>
    <property type="match status" value="1"/>
</dbReference>
<protein>
    <submittedName>
        <fullName evidence="4">Efflux RND transporter periplasmic adaptor subunit</fullName>
    </submittedName>
</protein>
<gene>
    <name evidence="4" type="ORF">DN068_21460</name>
</gene>
<dbReference type="PANTHER" id="PTHR30469:SF15">
    <property type="entry name" value="HLYD FAMILY OF SECRETION PROTEINS"/>
    <property type="match status" value="1"/>
</dbReference>
<reference evidence="4 5" key="1">
    <citation type="submission" date="2018-06" db="EMBL/GenBank/DDBJ databases">
        <title>Mucibacter soli gen. nov., sp. nov., a new member of the family Chitinophagaceae producing mucin.</title>
        <authorList>
            <person name="Kim M.-K."/>
            <person name="Park S."/>
            <person name="Kim T.-S."/>
            <person name="Joung Y."/>
            <person name="Han J.-H."/>
            <person name="Kim S.B."/>
        </authorList>
    </citation>
    <scope>NUCLEOTIDE SEQUENCE [LARGE SCALE GENOMIC DNA]</scope>
    <source>
        <strain evidence="4 5">R1-15</strain>
    </source>
</reference>
<dbReference type="RefSeq" id="WP_111001014.1">
    <property type="nucleotide sequence ID" value="NZ_QKTW01000030.1"/>
</dbReference>
<dbReference type="Pfam" id="PF25973">
    <property type="entry name" value="BSH_CzcB"/>
    <property type="match status" value="1"/>
</dbReference>
<dbReference type="NCBIfam" id="TIGR01730">
    <property type="entry name" value="RND_mfp"/>
    <property type="match status" value="1"/>
</dbReference>
<dbReference type="OrthoDB" id="9798190at2"/>
<evidence type="ECO:0000313" key="5">
    <source>
        <dbReference type="Proteomes" id="UP000248745"/>
    </source>
</evidence>
<dbReference type="SUPFAM" id="SSF111369">
    <property type="entry name" value="HlyD-like secretion proteins"/>
    <property type="match status" value="1"/>
</dbReference>
<dbReference type="EMBL" id="QKTW01000030">
    <property type="protein sequence ID" value="PZF70813.1"/>
    <property type="molecule type" value="Genomic_DNA"/>
</dbReference>
<dbReference type="Gene3D" id="2.40.420.20">
    <property type="match status" value="1"/>
</dbReference>
<comment type="caution">
    <text evidence="4">The sequence shown here is derived from an EMBL/GenBank/DDBJ whole genome shotgun (WGS) entry which is preliminary data.</text>
</comment>
<dbReference type="Gene3D" id="2.40.50.100">
    <property type="match status" value="2"/>
</dbReference>
<dbReference type="Proteomes" id="UP000248745">
    <property type="component" value="Unassembled WGS sequence"/>
</dbReference>
<dbReference type="InterPro" id="IPR006143">
    <property type="entry name" value="RND_pump_MFP"/>
</dbReference>
<evidence type="ECO:0000313" key="4">
    <source>
        <dbReference type="EMBL" id="PZF70813.1"/>
    </source>
</evidence>
<keyword evidence="5" id="KW-1185">Reference proteome</keyword>
<comment type="similarity">
    <text evidence="1">Belongs to the membrane fusion protein (MFP) (TC 8.A.1) family.</text>
</comment>
<feature type="signal peptide" evidence="2">
    <location>
        <begin position="1"/>
        <end position="20"/>
    </location>
</feature>
<name>A0A2W2BSU7_9BACT</name>
<evidence type="ECO:0000256" key="2">
    <source>
        <dbReference type="SAM" id="SignalP"/>
    </source>
</evidence>
<dbReference type="PROSITE" id="PS51257">
    <property type="entry name" value="PROKAR_LIPOPROTEIN"/>
    <property type="match status" value="1"/>
</dbReference>
<accession>A0A2W2BSU7</accession>
<evidence type="ECO:0000256" key="1">
    <source>
        <dbReference type="ARBA" id="ARBA00009477"/>
    </source>
</evidence>
<keyword evidence="2" id="KW-0732">Signal</keyword>
<proteinExistence type="inferred from homology"/>
<feature type="domain" description="CzcB-like barrel-sandwich hybrid" evidence="3">
    <location>
        <begin position="67"/>
        <end position="186"/>
    </location>
</feature>
<dbReference type="GO" id="GO:0015562">
    <property type="term" value="F:efflux transmembrane transporter activity"/>
    <property type="evidence" value="ECO:0007669"/>
    <property type="project" value="TreeGrafter"/>
</dbReference>
<organism evidence="4 5">
    <name type="scientific">Taibaiella soli</name>
    <dbReference type="NCBI Taxonomy" id="1649169"/>
    <lineage>
        <taxon>Bacteria</taxon>
        <taxon>Pseudomonadati</taxon>
        <taxon>Bacteroidota</taxon>
        <taxon>Chitinophagia</taxon>
        <taxon>Chitinophagales</taxon>
        <taxon>Chitinophagaceae</taxon>
        <taxon>Taibaiella</taxon>
    </lineage>
</organism>
<evidence type="ECO:0000259" key="3">
    <source>
        <dbReference type="Pfam" id="PF25973"/>
    </source>
</evidence>
<feature type="chain" id="PRO_5015845600" evidence="2">
    <location>
        <begin position="21"/>
        <end position="353"/>
    </location>
</feature>
<dbReference type="InterPro" id="IPR058647">
    <property type="entry name" value="BSH_CzcB-like"/>
</dbReference>
<dbReference type="GO" id="GO:1990281">
    <property type="term" value="C:efflux pump complex"/>
    <property type="evidence" value="ECO:0007669"/>
    <property type="project" value="TreeGrafter"/>
</dbReference>